<evidence type="ECO:0000313" key="1">
    <source>
        <dbReference type="EMBL" id="KAK9267424.1"/>
    </source>
</evidence>
<accession>A0AAP0NAC0</accession>
<reference evidence="1 2" key="1">
    <citation type="journal article" date="2024" name="Plant J.">
        <title>Genome sequences and population genomics reveal climatic adaptation and genomic divergence between two closely related sweetgum species.</title>
        <authorList>
            <person name="Xu W.Q."/>
            <person name="Ren C.Q."/>
            <person name="Zhang X.Y."/>
            <person name="Comes H.P."/>
            <person name="Liu X.H."/>
            <person name="Li Y.G."/>
            <person name="Kettle C.J."/>
            <person name="Jalonen R."/>
            <person name="Gaisberger H."/>
            <person name="Ma Y.Z."/>
            <person name="Qiu Y.X."/>
        </authorList>
    </citation>
    <scope>NUCLEOTIDE SEQUENCE [LARGE SCALE GENOMIC DNA]</scope>
    <source>
        <strain evidence="1">Hangzhou</strain>
    </source>
</reference>
<protein>
    <submittedName>
        <fullName evidence="1">Uncharacterized protein</fullName>
    </submittedName>
</protein>
<comment type="caution">
    <text evidence="1">The sequence shown here is derived from an EMBL/GenBank/DDBJ whole genome shotgun (WGS) entry which is preliminary data.</text>
</comment>
<dbReference type="PANTHER" id="PTHR34659:SF1">
    <property type="entry name" value="PROTEIN EGT2"/>
    <property type="match status" value="1"/>
</dbReference>
<dbReference type="Proteomes" id="UP001415857">
    <property type="component" value="Unassembled WGS sequence"/>
</dbReference>
<dbReference type="InterPro" id="IPR053273">
    <property type="entry name" value="CST_Regulator"/>
</dbReference>
<dbReference type="EMBL" id="JBBPBK010000016">
    <property type="protein sequence ID" value="KAK9267424.1"/>
    <property type="molecule type" value="Genomic_DNA"/>
</dbReference>
<keyword evidence="2" id="KW-1185">Reference proteome</keyword>
<sequence>MDIKCKGITWVGNICQKLETMFLEVDEIMCQEPVKYVENHLQTVGANVKQFCSEFVQDVFPPSSVDSVKAATPELSQVQNTDSVAYKMLKVNIIEEPKMELGNVNHLLHPPSLGSVKEDHFNLSLDQSVDIGMYEKLKVDAEENPRKEQPCQSEMSEVDACAENDPSMASLFCGLHHANCDKERDSQAQMSTPISVELAGCESSMKAGEINSSIVDVSAALSSTLPSSSSVILVESCEYKVPDIGLTPGDSLSAESIEGSDGSIAEETRGDDVTKLGMESIQPFNKAKLDESCIVVDGNELCSVFPTAGKHMSYKKKLQQAFASRMRLAKKWDYEQQSTRYGDLEAGSNLQIEKIPTSSTLISNLGSPNNDFCESEWEII</sequence>
<gene>
    <name evidence="1" type="ORF">L1049_009850</name>
</gene>
<dbReference type="PANTHER" id="PTHR34659">
    <property type="entry name" value="BNAA05G11610D PROTEIN"/>
    <property type="match status" value="1"/>
</dbReference>
<proteinExistence type="predicted"/>
<evidence type="ECO:0000313" key="2">
    <source>
        <dbReference type="Proteomes" id="UP001415857"/>
    </source>
</evidence>
<dbReference type="AlphaFoldDB" id="A0AAP0NAC0"/>
<name>A0AAP0NAC0_LIQFO</name>
<organism evidence="1 2">
    <name type="scientific">Liquidambar formosana</name>
    <name type="common">Formosan gum</name>
    <dbReference type="NCBI Taxonomy" id="63359"/>
    <lineage>
        <taxon>Eukaryota</taxon>
        <taxon>Viridiplantae</taxon>
        <taxon>Streptophyta</taxon>
        <taxon>Embryophyta</taxon>
        <taxon>Tracheophyta</taxon>
        <taxon>Spermatophyta</taxon>
        <taxon>Magnoliopsida</taxon>
        <taxon>eudicotyledons</taxon>
        <taxon>Gunneridae</taxon>
        <taxon>Pentapetalae</taxon>
        <taxon>Saxifragales</taxon>
        <taxon>Altingiaceae</taxon>
        <taxon>Liquidambar</taxon>
    </lineage>
</organism>